<protein>
    <submittedName>
        <fullName evidence="5">GntR family transcriptional regulator</fullName>
    </submittedName>
</protein>
<evidence type="ECO:0000259" key="4">
    <source>
        <dbReference type="PROSITE" id="PS50949"/>
    </source>
</evidence>
<evidence type="ECO:0000256" key="2">
    <source>
        <dbReference type="ARBA" id="ARBA00023125"/>
    </source>
</evidence>
<dbReference type="EMBL" id="VUMH01000014">
    <property type="protein sequence ID" value="MSS28809.1"/>
    <property type="molecule type" value="Genomic_DNA"/>
</dbReference>
<dbReference type="RefSeq" id="WP_154512588.1">
    <property type="nucleotide sequence ID" value="NZ_VUMH01000014.1"/>
</dbReference>
<dbReference type="SMART" id="SM00895">
    <property type="entry name" value="FCD"/>
    <property type="match status" value="1"/>
</dbReference>
<dbReference type="PROSITE" id="PS50949">
    <property type="entry name" value="HTH_GNTR"/>
    <property type="match status" value="1"/>
</dbReference>
<dbReference type="AlphaFoldDB" id="A0A6L5XPG4"/>
<dbReference type="GO" id="GO:0003700">
    <property type="term" value="F:DNA-binding transcription factor activity"/>
    <property type="evidence" value="ECO:0007669"/>
    <property type="project" value="InterPro"/>
</dbReference>
<dbReference type="Proteomes" id="UP000477488">
    <property type="component" value="Unassembled WGS sequence"/>
</dbReference>
<proteinExistence type="predicted"/>
<dbReference type="InterPro" id="IPR000524">
    <property type="entry name" value="Tscrpt_reg_HTH_GntR"/>
</dbReference>
<dbReference type="Gene3D" id="1.20.120.530">
    <property type="entry name" value="GntR ligand-binding domain-like"/>
    <property type="match status" value="1"/>
</dbReference>
<feature type="domain" description="HTH gntR-type" evidence="4">
    <location>
        <begin position="5"/>
        <end position="71"/>
    </location>
</feature>
<dbReference type="InterPro" id="IPR011711">
    <property type="entry name" value="GntR_C"/>
</dbReference>
<dbReference type="Pfam" id="PF00392">
    <property type="entry name" value="GntR"/>
    <property type="match status" value="1"/>
</dbReference>
<dbReference type="PANTHER" id="PTHR43537">
    <property type="entry name" value="TRANSCRIPTIONAL REGULATOR, GNTR FAMILY"/>
    <property type="match status" value="1"/>
</dbReference>
<keyword evidence="1" id="KW-0805">Transcription regulation</keyword>
<dbReference type="SMART" id="SM00345">
    <property type="entry name" value="HTH_GNTR"/>
    <property type="match status" value="1"/>
</dbReference>
<evidence type="ECO:0000256" key="1">
    <source>
        <dbReference type="ARBA" id="ARBA00023015"/>
    </source>
</evidence>
<dbReference type="Pfam" id="PF07729">
    <property type="entry name" value="FCD"/>
    <property type="match status" value="1"/>
</dbReference>
<evidence type="ECO:0000256" key="3">
    <source>
        <dbReference type="ARBA" id="ARBA00023163"/>
    </source>
</evidence>
<dbReference type="InterPro" id="IPR008920">
    <property type="entry name" value="TF_FadR/GntR_C"/>
</dbReference>
<reference evidence="5 6" key="1">
    <citation type="submission" date="2019-09" db="EMBL/GenBank/DDBJ databases">
        <title>In-depth cultivation of the pig gut microbiome towards novel bacterial diversity and tailored functional studies.</title>
        <authorList>
            <person name="Wylensek D."/>
            <person name="Hitch T.C.A."/>
            <person name="Clavel T."/>
        </authorList>
    </citation>
    <scope>NUCLEOTIDE SEQUENCE [LARGE SCALE GENOMIC DNA]</scope>
    <source>
        <strain evidence="5 6">PG-178-WT-4</strain>
    </source>
</reference>
<organism evidence="5 6">
    <name type="scientific">Desulfovibrio porci</name>
    <dbReference type="NCBI Taxonomy" id="2605782"/>
    <lineage>
        <taxon>Bacteria</taxon>
        <taxon>Pseudomonadati</taxon>
        <taxon>Thermodesulfobacteriota</taxon>
        <taxon>Desulfovibrionia</taxon>
        <taxon>Desulfovibrionales</taxon>
        <taxon>Desulfovibrionaceae</taxon>
        <taxon>Desulfovibrio</taxon>
    </lineage>
</organism>
<dbReference type="SUPFAM" id="SSF46785">
    <property type="entry name" value="Winged helix' DNA-binding domain"/>
    <property type="match status" value="1"/>
</dbReference>
<keyword evidence="3" id="KW-0804">Transcription</keyword>
<accession>A0A6L5XPG4</accession>
<keyword evidence="2" id="KW-0238">DNA-binding</keyword>
<dbReference type="InterPro" id="IPR036388">
    <property type="entry name" value="WH-like_DNA-bd_sf"/>
</dbReference>
<dbReference type="CDD" id="cd07377">
    <property type="entry name" value="WHTH_GntR"/>
    <property type="match status" value="1"/>
</dbReference>
<dbReference type="PANTHER" id="PTHR43537:SF5">
    <property type="entry name" value="UXU OPERON TRANSCRIPTIONAL REGULATOR"/>
    <property type="match status" value="1"/>
</dbReference>
<dbReference type="Gene3D" id="1.10.10.10">
    <property type="entry name" value="Winged helix-like DNA-binding domain superfamily/Winged helix DNA-binding domain"/>
    <property type="match status" value="1"/>
</dbReference>
<keyword evidence="6" id="KW-1185">Reference proteome</keyword>
<evidence type="ECO:0000313" key="6">
    <source>
        <dbReference type="Proteomes" id="UP000477488"/>
    </source>
</evidence>
<name>A0A6L5XPG4_9BACT</name>
<dbReference type="GO" id="GO:0003677">
    <property type="term" value="F:DNA binding"/>
    <property type="evidence" value="ECO:0007669"/>
    <property type="project" value="UniProtKB-KW"/>
</dbReference>
<dbReference type="InterPro" id="IPR036390">
    <property type="entry name" value="WH_DNA-bd_sf"/>
</dbReference>
<comment type="caution">
    <text evidence="5">The sequence shown here is derived from an EMBL/GenBank/DDBJ whole genome shotgun (WGS) entry which is preliminary data.</text>
</comment>
<gene>
    <name evidence="5" type="ORF">FYJ44_12385</name>
</gene>
<dbReference type="SUPFAM" id="SSF48008">
    <property type="entry name" value="GntR ligand-binding domain-like"/>
    <property type="match status" value="1"/>
</dbReference>
<sequence length="217" mass="24600">MNNKENAEQKAYRLIIRDIKLKYQPGDFLLERDLAERFGVSRTPVTIALNRLVAEGLLQKLPKKGCFIPNLNGDDARAAFSVRILLESEAARLAALLGRKNALLEMQRILAATERAIDSDDFLNFTFRDEDFHHAVVRAAENSYLYEAWSRIYLRCNLYTRFFDRLYTRKTPLKSGTLAEHSAIYDALRRKDAGLAAKLVTDHCQGALTYVTSAALG</sequence>
<dbReference type="PRINTS" id="PR00035">
    <property type="entry name" value="HTHGNTR"/>
</dbReference>
<evidence type="ECO:0000313" key="5">
    <source>
        <dbReference type="EMBL" id="MSS28809.1"/>
    </source>
</evidence>